<reference evidence="1" key="1">
    <citation type="journal article" date="2014" name="DNA Res.">
        <title>A complete view of the genetic diversity of the Escherichia coli O-antigen biosynthesis gene cluster.</title>
        <authorList>
            <person name="Iguchi A."/>
            <person name="Iyoda S."/>
            <person name="Kikuchi T."/>
            <person name="Ogura Y."/>
            <person name="Katsura K."/>
            <person name="Ohnishi M."/>
            <person name="Hayashi T."/>
            <person name="Thomson N.R."/>
        </authorList>
    </citation>
    <scope>NUCLEOTIDE SEQUENCE</scope>
    <source>
        <strain evidence="1">35w</strain>
    </source>
</reference>
<dbReference type="InterPro" id="IPR029044">
    <property type="entry name" value="Nucleotide-diphossugar_trans"/>
</dbReference>
<organism evidence="1">
    <name type="scientific">Escherichia coli</name>
    <dbReference type="NCBI Taxonomy" id="562"/>
    <lineage>
        <taxon>Bacteria</taxon>
        <taxon>Pseudomonadati</taxon>
        <taxon>Pseudomonadota</taxon>
        <taxon>Gammaproteobacteria</taxon>
        <taxon>Enterobacterales</taxon>
        <taxon>Enterobacteriaceae</taxon>
        <taxon>Escherichia</taxon>
    </lineage>
</organism>
<dbReference type="SUPFAM" id="SSF53448">
    <property type="entry name" value="Nucleotide-diphospho-sugar transferases"/>
    <property type="match status" value="1"/>
</dbReference>
<accession>A0A0A8J6G2</accession>
<evidence type="ECO:0000313" key="1">
    <source>
        <dbReference type="EMBL" id="BAQ01583.1"/>
    </source>
</evidence>
<dbReference type="AlphaFoldDB" id="A0A0A8J6G2"/>
<keyword evidence="1" id="KW-0808">Transferase</keyword>
<dbReference type="GO" id="GO:0016740">
    <property type="term" value="F:transferase activity"/>
    <property type="evidence" value="ECO:0007669"/>
    <property type="project" value="UniProtKB-KW"/>
</dbReference>
<dbReference type="RefSeq" id="WP_235635501.1">
    <property type="nucleotide sequence ID" value="NZ_BFPK01000022.1"/>
</dbReference>
<dbReference type="EMBL" id="AB812052">
    <property type="protein sequence ID" value="BAQ01583.1"/>
    <property type="molecule type" value="Genomic_DNA"/>
</dbReference>
<sequence>MNKQLFLIVVYNKKIAESCTFNKVVNSKFSDDSLCVIWNNGPTSCEEEFLNVYEYNKNIRYHETLHNISLAKIYNEVINKYNAQIYIILDDDSSLTDAYFEAVKQISPNEVGMPVIYYDRKIINPCINGQIYSKGINIDANDTITTIGSGLVVGRDVASQLFKAYNSVFDERFYLYGVDTTFCFRLNKLKINDKIKIIDGFEHGLSRLEGKNDKLTLFRKIERSNDLALQIRYYKEKKHWFLMMVLLLASSIKKFITFQPQQYKYSTIIKTFVKGKHERQR</sequence>
<proteinExistence type="predicted"/>
<protein>
    <submittedName>
        <fullName evidence="1">Putative glycosyltransferase</fullName>
    </submittedName>
</protein>
<dbReference type="Gene3D" id="3.90.550.10">
    <property type="entry name" value="Spore Coat Polysaccharide Biosynthesis Protein SpsA, Chain A"/>
    <property type="match status" value="1"/>
</dbReference>
<name>A0A0A8J6G2_ECOLX</name>